<evidence type="ECO:0000313" key="3">
    <source>
        <dbReference type="Proteomes" id="UP001209540"/>
    </source>
</evidence>
<dbReference type="EMBL" id="JAIXMP010000015">
    <property type="protein sequence ID" value="KAI9261676.1"/>
    <property type="molecule type" value="Genomic_DNA"/>
</dbReference>
<feature type="compositionally biased region" description="Low complexity" evidence="1">
    <location>
        <begin position="226"/>
        <end position="246"/>
    </location>
</feature>
<reference evidence="2" key="1">
    <citation type="journal article" date="2022" name="IScience">
        <title>Evolution of zygomycete secretomes and the origins of terrestrial fungal ecologies.</title>
        <authorList>
            <person name="Chang Y."/>
            <person name="Wang Y."/>
            <person name="Mondo S."/>
            <person name="Ahrendt S."/>
            <person name="Andreopoulos W."/>
            <person name="Barry K."/>
            <person name="Beard J."/>
            <person name="Benny G.L."/>
            <person name="Blankenship S."/>
            <person name="Bonito G."/>
            <person name="Cuomo C."/>
            <person name="Desiro A."/>
            <person name="Gervers K.A."/>
            <person name="Hundley H."/>
            <person name="Kuo A."/>
            <person name="LaButti K."/>
            <person name="Lang B.F."/>
            <person name="Lipzen A."/>
            <person name="O'Donnell K."/>
            <person name="Pangilinan J."/>
            <person name="Reynolds N."/>
            <person name="Sandor L."/>
            <person name="Smith M.E."/>
            <person name="Tsang A."/>
            <person name="Grigoriev I.V."/>
            <person name="Stajich J.E."/>
            <person name="Spatafora J.W."/>
        </authorList>
    </citation>
    <scope>NUCLEOTIDE SEQUENCE</scope>
    <source>
        <strain evidence="2">RSA 2281</strain>
    </source>
</reference>
<accession>A0AAD5JZJ6</accession>
<protein>
    <submittedName>
        <fullName evidence="2">Uncharacterized protein</fullName>
    </submittedName>
</protein>
<sequence>MTSTDINTRQQQQHLYHHEKSKGMCELLVHSRTLPGGLVRRPVSFQHQYNNSNKNINNKNIIVKLTMALDGSLFLNQHMNHNNIVPSIQTMIQHYQQHMHQVSIVLDTLLAYQQKEKQHSHHHQSMKTTLVRHDHQTQIEIILPSSLFSPHPPSKGRAKMWLQSILDGMDPSSSSTAGAFVISEHDGDTQPIDPAYFRELQLFLDQVDSMIGSSFGMMQSSRRQKQQQIPSSSSSSTTTATTSTIS</sequence>
<proteinExistence type="predicted"/>
<evidence type="ECO:0000313" key="2">
    <source>
        <dbReference type="EMBL" id="KAI9261676.1"/>
    </source>
</evidence>
<name>A0AAD5JZJ6_9FUNG</name>
<dbReference type="Proteomes" id="UP001209540">
    <property type="component" value="Unassembled WGS sequence"/>
</dbReference>
<keyword evidence="3" id="KW-1185">Reference proteome</keyword>
<organism evidence="2 3">
    <name type="scientific">Phascolomyces articulosus</name>
    <dbReference type="NCBI Taxonomy" id="60185"/>
    <lineage>
        <taxon>Eukaryota</taxon>
        <taxon>Fungi</taxon>
        <taxon>Fungi incertae sedis</taxon>
        <taxon>Mucoromycota</taxon>
        <taxon>Mucoromycotina</taxon>
        <taxon>Mucoromycetes</taxon>
        <taxon>Mucorales</taxon>
        <taxon>Lichtheimiaceae</taxon>
        <taxon>Phascolomyces</taxon>
    </lineage>
</organism>
<gene>
    <name evidence="2" type="ORF">BDA99DRAFT_512075</name>
</gene>
<feature type="region of interest" description="Disordered" evidence="1">
    <location>
        <begin position="218"/>
        <end position="246"/>
    </location>
</feature>
<comment type="caution">
    <text evidence="2">The sequence shown here is derived from an EMBL/GenBank/DDBJ whole genome shotgun (WGS) entry which is preliminary data.</text>
</comment>
<dbReference type="AlphaFoldDB" id="A0AAD5JZJ6"/>
<reference evidence="2" key="2">
    <citation type="submission" date="2023-02" db="EMBL/GenBank/DDBJ databases">
        <authorList>
            <consortium name="DOE Joint Genome Institute"/>
            <person name="Mondo S.J."/>
            <person name="Chang Y."/>
            <person name="Wang Y."/>
            <person name="Ahrendt S."/>
            <person name="Andreopoulos W."/>
            <person name="Barry K."/>
            <person name="Beard J."/>
            <person name="Benny G.L."/>
            <person name="Blankenship S."/>
            <person name="Bonito G."/>
            <person name="Cuomo C."/>
            <person name="Desiro A."/>
            <person name="Gervers K.A."/>
            <person name="Hundley H."/>
            <person name="Kuo A."/>
            <person name="LaButti K."/>
            <person name="Lang B.F."/>
            <person name="Lipzen A."/>
            <person name="O'Donnell K."/>
            <person name="Pangilinan J."/>
            <person name="Reynolds N."/>
            <person name="Sandor L."/>
            <person name="Smith M.W."/>
            <person name="Tsang A."/>
            <person name="Grigoriev I.V."/>
            <person name="Stajich J.E."/>
            <person name="Spatafora J.W."/>
        </authorList>
    </citation>
    <scope>NUCLEOTIDE SEQUENCE</scope>
    <source>
        <strain evidence="2">RSA 2281</strain>
    </source>
</reference>
<evidence type="ECO:0000256" key="1">
    <source>
        <dbReference type="SAM" id="MobiDB-lite"/>
    </source>
</evidence>